<dbReference type="AlphaFoldDB" id="T1B1J3"/>
<dbReference type="PROSITE" id="PS51643">
    <property type="entry name" value="HD_CAS3"/>
    <property type="match status" value="1"/>
</dbReference>
<dbReference type="InterPro" id="IPR006483">
    <property type="entry name" value="CRISPR-assoc_Cas3_HD"/>
</dbReference>
<proteinExistence type="predicted"/>
<evidence type="ECO:0000259" key="1">
    <source>
        <dbReference type="PROSITE" id="PS51643"/>
    </source>
</evidence>
<reference evidence="2" key="1">
    <citation type="submission" date="2013-08" db="EMBL/GenBank/DDBJ databases">
        <authorList>
            <person name="Mendez C."/>
            <person name="Richter M."/>
            <person name="Ferrer M."/>
            <person name="Sanchez J."/>
        </authorList>
    </citation>
    <scope>NUCLEOTIDE SEQUENCE</scope>
</reference>
<reference evidence="2" key="2">
    <citation type="journal article" date="2014" name="ISME J.">
        <title>Microbial stratification in low pH oxic and suboxic macroscopic growths along an acid mine drainage.</title>
        <authorList>
            <person name="Mendez-Garcia C."/>
            <person name="Mesa V."/>
            <person name="Sprenger R.R."/>
            <person name="Richter M."/>
            <person name="Diez M.S."/>
            <person name="Solano J."/>
            <person name="Bargiela R."/>
            <person name="Golyshina O.V."/>
            <person name="Manteca A."/>
            <person name="Ramos J.L."/>
            <person name="Gallego J.R."/>
            <person name="Llorente I."/>
            <person name="Martins Dos Santos V.A."/>
            <person name="Jensen O.N."/>
            <person name="Pelaez A.I."/>
            <person name="Sanchez J."/>
            <person name="Ferrer M."/>
        </authorList>
    </citation>
    <scope>NUCLEOTIDE SEQUENCE</scope>
</reference>
<feature type="domain" description="HD Cas3-type" evidence="1">
    <location>
        <begin position="9"/>
        <end position="57"/>
    </location>
</feature>
<comment type="caution">
    <text evidence="2">The sequence shown here is derived from an EMBL/GenBank/DDBJ whole genome shotgun (WGS) entry which is preliminary data.</text>
</comment>
<protein>
    <recommendedName>
        <fullName evidence="1">HD Cas3-type domain-containing protein</fullName>
    </recommendedName>
</protein>
<name>T1B1J3_9ZZZZ</name>
<gene>
    <name evidence="2" type="ORF">B2A_02817</name>
</gene>
<evidence type="ECO:0000313" key="2">
    <source>
        <dbReference type="EMBL" id="EQD62443.1"/>
    </source>
</evidence>
<dbReference type="EMBL" id="AUZZ01001911">
    <property type="protein sequence ID" value="EQD62443.1"/>
    <property type="molecule type" value="Genomic_DNA"/>
</dbReference>
<accession>T1B1J3</accession>
<dbReference type="SUPFAM" id="SSF109604">
    <property type="entry name" value="HD-domain/PDEase-like"/>
    <property type="match status" value="1"/>
</dbReference>
<sequence>MYYAHSANDVGNWHPLAVHLGSVANLAKSFASESPWYGEAQLAGLLHDLGKYADRFQ</sequence>
<organism evidence="2">
    <name type="scientific">mine drainage metagenome</name>
    <dbReference type="NCBI Taxonomy" id="410659"/>
    <lineage>
        <taxon>unclassified sequences</taxon>
        <taxon>metagenomes</taxon>
        <taxon>ecological metagenomes</taxon>
    </lineage>
</organism>
<feature type="non-terminal residue" evidence="2">
    <location>
        <position position="57"/>
    </location>
</feature>